<proteinExistence type="predicted"/>
<feature type="transmembrane region" description="Helical" evidence="2">
    <location>
        <begin position="88"/>
        <end position="104"/>
    </location>
</feature>
<name>A0A0G3HFU1_9CORY</name>
<keyword evidence="2" id="KW-0812">Transmembrane</keyword>
<sequence length="220" mass="22931">MSAATPPSATPPTSTPPTASPTSRSASQVTGVRNLVNVGVFTAVYFVVLFATGMLGVFSPVGSVVGWLIGIVANAVVVTLFQARTPRVWGLGAMGLLIGLLMVATGHSLLTVVGGTVAGVAGGAISRIGDFRSPLWNSLGYGVFSMWIVSPIASMLWNREAYIDYVSTSMNDPAYGAAWNALFSDTFIICWTFIVAAVAFASGLLGNRILAKHFRRAGLA</sequence>
<dbReference type="KEGG" id="cut:CUTER_10965"/>
<dbReference type="OrthoDB" id="9781459at2"/>
<keyword evidence="2" id="KW-1133">Transmembrane helix</keyword>
<dbReference type="AlphaFoldDB" id="A0A0G3HFU1"/>
<evidence type="ECO:0000313" key="4">
    <source>
        <dbReference type="Proteomes" id="UP000035548"/>
    </source>
</evidence>
<feature type="transmembrane region" description="Helical" evidence="2">
    <location>
        <begin position="177"/>
        <end position="206"/>
    </location>
</feature>
<reference evidence="3 4" key="1">
    <citation type="journal article" date="2015" name="Genome Announc.">
        <title>Virulence Factor Genes Detected in the Complete Genome Sequence of Corynebacterium uterequi DSM 45634, Isolated from the Uterus of a Maiden Mare.</title>
        <authorList>
            <person name="Ruckert C."/>
            <person name="Kriete M."/>
            <person name="Jaenicke S."/>
            <person name="Winkler A."/>
            <person name="Tauch A."/>
        </authorList>
    </citation>
    <scope>NUCLEOTIDE SEQUENCE [LARGE SCALE GENOMIC DNA]</scope>
    <source>
        <strain evidence="3 4">DSM 45634</strain>
    </source>
</reference>
<keyword evidence="4" id="KW-1185">Reference proteome</keyword>
<feature type="transmembrane region" description="Helical" evidence="2">
    <location>
        <begin position="135"/>
        <end position="157"/>
    </location>
</feature>
<dbReference type="STRING" id="1072256.CUTER_10965"/>
<evidence type="ECO:0000313" key="3">
    <source>
        <dbReference type="EMBL" id="AKK12154.1"/>
    </source>
</evidence>
<feature type="transmembrane region" description="Helical" evidence="2">
    <location>
        <begin position="110"/>
        <end position="128"/>
    </location>
</feature>
<evidence type="ECO:0000256" key="1">
    <source>
        <dbReference type="SAM" id="MobiDB-lite"/>
    </source>
</evidence>
<accession>A0A0G3HFU1</accession>
<feature type="transmembrane region" description="Helical" evidence="2">
    <location>
        <begin position="34"/>
        <end position="58"/>
    </location>
</feature>
<gene>
    <name evidence="3" type="ORF">CUTER_10965</name>
</gene>
<dbReference type="Proteomes" id="UP000035548">
    <property type="component" value="Chromosome"/>
</dbReference>
<dbReference type="InterPro" id="IPR011733">
    <property type="entry name" value="CHP02185_IM"/>
</dbReference>
<protein>
    <submittedName>
        <fullName evidence="3">Putative integral membrane protein (Trep_Strep)</fullName>
    </submittedName>
</protein>
<dbReference type="EMBL" id="CP011546">
    <property type="protein sequence ID" value="AKK12154.1"/>
    <property type="molecule type" value="Genomic_DNA"/>
</dbReference>
<feature type="compositionally biased region" description="Pro residues" evidence="1">
    <location>
        <begin position="8"/>
        <end position="19"/>
    </location>
</feature>
<feature type="transmembrane region" description="Helical" evidence="2">
    <location>
        <begin position="64"/>
        <end position="81"/>
    </location>
</feature>
<dbReference type="PATRIC" id="fig|1072256.5.peg.2157"/>
<keyword evidence="2" id="KW-0472">Membrane</keyword>
<reference evidence="4" key="2">
    <citation type="submission" date="2015-05" db="EMBL/GenBank/DDBJ databases">
        <title>Complete genome sequence of Corynebacterium uterequi DSM 45634, isolated from the uterus of a maiden mare.</title>
        <authorList>
            <person name="Ruckert C."/>
            <person name="Albersmeier A."/>
            <person name="Winkler A."/>
            <person name="Tauch A."/>
        </authorList>
    </citation>
    <scope>NUCLEOTIDE SEQUENCE [LARGE SCALE GENOMIC DNA]</scope>
    <source>
        <strain evidence="4">DSM 45634</strain>
    </source>
</reference>
<feature type="region of interest" description="Disordered" evidence="1">
    <location>
        <begin position="1"/>
        <end position="26"/>
    </location>
</feature>
<organism evidence="3 4">
    <name type="scientific">Corynebacterium uterequi</name>
    <dbReference type="NCBI Taxonomy" id="1072256"/>
    <lineage>
        <taxon>Bacteria</taxon>
        <taxon>Bacillati</taxon>
        <taxon>Actinomycetota</taxon>
        <taxon>Actinomycetes</taxon>
        <taxon>Mycobacteriales</taxon>
        <taxon>Corynebacteriaceae</taxon>
        <taxon>Corynebacterium</taxon>
    </lineage>
</organism>
<dbReference type="Pfam" id="PF09605">
    <property type="entry name" value="Trep_Strep"/>
    <property type="match status" value="1"/>
</dbReference>
<evidence type="ECO:0000256" key="2">
    <source>
        <dbReference type="SAM" id="Phobius"/>
    </source>
</evidence>